<dbReference type="Proteomes" id="UP000320333">
    <property type="component" value="Unassembled WGS sequence"/>
</dbReference>
<keyword evidence="12" id="KW-1185">Reference proteome</keyword>
<feature type="transmembrane region" description="Helical" evidence="8">
    <location>
        <begin position="152"/>
        <end position="171"/>
    </location>
</feature>
<keyword evidence="5 8" id="KW-0472">Membrane</keyword>
<dbReference type="InterPro" id="IPR025256">
    <property type="entry name" value="TM7S3/TM198-like_dom"/>
</dbReference>
<dbReference type="EMBL" id="QEAP01000025">
    <property type="protein sequence ID" value="TPX77253.1"/>
    <property type="molecule type" value="Genomic_DNA"/>
</dbReference>
<feature type="transmembrane region" description="Helical" evidence="8">
    <location>
        <begin position="234"/>
        <end position="252"/>
    </location>
</feature>
<feature type="transmembrane region" description="Helical" evidence="8">
    <location>
        <begin position="210"/>
        <end position="229"/>
    </location>
</feature>
<feature type="chain" id="PRO_5021245150" description="Transmembrane protein 198" evidence="9">
    <location>
        <begin position="24"/>
        <end position="393"/>
    </location>
</feature>
<dbReference type="AlphaFoldDB" id="A0A507FLW1"/>
<keyword evidence="3 8" id="KW-0812">Transmembrane</keyword>
<feature type="domain" description="TM7S3/TM198-like" evidence="10">
    <location>
        <begin position="159"/>
        <end position="350"/>
    </location>
</feature>
<proteinExistence type="inferred from homology"/>
<sequence>MKTSIHAFARLFLAALLAATALASITGVQRVAAPGSPQKQLSSIPRFAALDPQSQQPPQAEHAADQTRLVLGALKALQPSNHHVTAGAEVPVPGKFSALLANLHFKENGNMIKAAGDNALNIISTSNLSSQVNATINNLEDTAAGRIPLTPVTGVVAGVLILLGLALVFAGNQVFKPILFASGFITFFLLGLTVVTAIDASREPKLEVWVYFLVCGIAGILGGFLFTALWKVGLFFIGAALGFCLAALIAIAMQNVWTNTTSKYIFFGVMAIIGGIAILFREKELLVLATSFIGSYTVFIGLDVFVRVGFASGAIGLAKGNVADFVKNNNWVYMLIGCVVLALLGIAVQFRNIRAHGGHRGLNQRDANYGNVSKSAGRNGPISMPSNSDYRKL</sequence>
<feature type="transmembrane region" description="Helical" evidence="8">
    <location>
        <begin position="264"/>
        <end position="280"/>
    </location>
</feature>
<feature type="transmembrane region" description="Helical" evidence="8">
    <location>
        <begin position="178"/>
        <end position="198"/>
    </location>
</feature>
<evidence type="ECO:0000256" key="4">
    <source>
        <dbReference type="ARBA" id="ARBA00022989"/>
    </source>
</evidence>
<evidence type="ECO:0000259" key="10">
    <source>
        <dbReference type="Pfam" id="PF13886"/>
    </source>
</evidence>
<keyword evidence="9" id="KW-0732">Signal</keyword>
<evidence type="ECO:0000256" key="3">
    <source>
        <dbReference type="ARBA" id="ARBA00022692"/>
    </source>
</evidence>
<dbReference type="STRING" id="246404.A0A507FLW1"/>
<evidence type="ECO:0000313" key="11">
    <source>
        <dbReference type="EMBL" id="TPX77253.1"/>
    </source>
</evidence>
<feature type="region of interest" description="Disordered" evidence="7">
    <location>
        <begin position="365"/>
        <end position="393"/>
    </location>
</feature>
<evidence type="ECO:0000256" key="8">
    <source>
        <dbReference type="SAM" id="Phobius"/>
    </source>
</evidence>
<comment type="caution">
    <text evidence="11">The sequence shown here is derived from an EMBL/GenBank/DDBJ whole genome shotgun (WGS) entry which is preliminary data.</text>
</comment>
<evidence type="ECO:0000256" key="7">
    <source>
        <dbReference type="SAM" id="MobiDB-lite"/>
    </source>
</evidence>
<dbReference type="OrthoDB" id="2129101at2759"/>
<evidence type="ECO:0000256" key="9">
    <source>
        <dbReference type="SAM" id="SignalP"/>
    </source>
</evidence>
<feature type="compositionally biased region" description="Polar residues" evidence="7">
    <location>
        <begin position="384"/>
        <end position="393"/>
    </location>
</feature>
<comment type="similarity">
    <text evidence="2">Belongs to the TMEM198 family.</text>
</comment>
<dbReference type="Pfam" id="PF13886">
    <property type="entry name" value="TM7S3_TM198"/>
    <property type="match status" value="1"/>
</dbReference>
<dbReference type="PANTHER" id="PTHR31247">
    <property type="entry name" value="TRANSMEMBRANE PROTEIN 198 FAMILY MEMBER"/>
    <property type="match status" value="1"/>
</dbReference>
<evidence type="ECO:0000313" key="12">
    <source>
        <dbReference type="Proteomes" id="UP000320333"/>
    </source>
</evidence>
<gene>
    <name evidence="11" type="ORF">CcCBS67573_g01498</name>
</gene>
<evidence type="ECO:0000256" key="6">
    <source>
        <dbReference type="ARBA" id="ARBA00049737"/>
    </source>
</evidence>
<comment type="subcellular location">
    <subcellularLocation>
        <location evidence="1">Membrane</location>
        <topology evidence="1">Multi-pass membrane protein</topology>
    </subcellularLocation>
</comment>
<dbReference type="PANTHER" id="PTHR31247:SF5">
    <property type="entry name" value="DUF4203 DOMAIN-CONTAINING PROTEIN"/>
    <property type="match status" value="1"/>
</dbReference>
<dbReference type="InterPro" id="IPR040236">
    <property type="entry name" value="TMEM198"/>
</dbReference>
<protein>
    <recommendedName>
        <fullName evidence="6">Transmembrane protein 198</fullName>
    </recommendedName>
</protein>
<feature type="transmembrane region" description="Helical" evidence="8">
    <location>
        <begin position="330"/>
        <end position="350"/>
    </location>
</feature>
<reference evidence="11 12" key="1">
    <citation type="journal article" date="2019" name="Sci. Rep.">
        <title>Comparative genomics of chytrid fungi reveal insights into the obligate biotrophic and pathogenic lifestyle of Synchytrium endobioticum.</title>
        <authorList>
            <person name="van de Vossenberg B.T.L.H."/>
            <person name="Warris S."/>
            <person name="Nguyen H.D.T."/>
            <person name="van Gent-Pelzer M.P.E."/>
            <person name="Joly D.L."/>
            <person name="van de Geest H.C."/>
            <person name="Bonants P.J.M."/>
            <person name="Smith D.S."/>
            <person name="Levesque C.A."/>
            <person name="van der Lee T.A.J."/>
        </authorList>
    </citation>
    <scope>NUCLEOTIDE SEQUENCE [LARGE SCALE GENOMIC DNA]</scope>
    <source>
        <strain evidence="11 12">CBS 675.73</strain>
    </source>
</reference>
<evidence type="ECO:0000256" key="5">
    <source>
        <dbReference type="ARBA" id="ARBA00023136"/>
    </source>
</evidence>
<accession>A0A507FLW1</accession>
<feature type="signal peptide" evidence="9">
    <location>
        <begin position="1"/>
        <end position="23"/>
    </location>
</feature>
<keyword evidence="4 8" id="KW-1133">Transmembrane helix</keyword>
<dbReference type="GO" id="GO:0005886">
    <property type="term" value="C:plasma membrane"/>
    <property type="evidence" value="ECO:0007669"/>
    <property type="project" value="TreeGrafter"/>
</dbReference>
<organism evidence="11 12">
    <name type="scientific">Chytriomyces confervae</name>
    <dbReference type="NCBI Taxonomy" id="246404"/>
    <lineage>
        <taxon>Eukaryota</taxon>
        <taxon>Fungi</taxon>
        <taxon>Fungi incertae sedis</taxon>
        <taxon>Chytridiomycota</taxon>
        <taxon>Chytridiomycota incertae sedis</taxon>
        <taxon>Chytridiomycetes</taxon>
        <taxon>Chytridiales</taxon>
        <taxon>Chytriomycetaceae</taxon>
        <taxon>Chytriomyces</taxon>
    </lineage>
</organism>
<feature type="transmembrane region" description="Helical" evidence="8">
    <location>
        <begin position="285"/>
        <end position="310"/>
    </location>
</feature>
<evidence type="ECO:0000256" key="1">
    <source>
        <dbReference type="ARBA" id="ARBA00004141"/>
    </source>
</evidence>
<evidence type="ECO:0000256" key="2">
    <source>
        <dbReference type="ARBA" id="ARBA00006244"/>
    </source>
</evidence>
<name>A0A507FLW1_9FUNG</name>